<evidence type="ECO:0000313" key="14">
    <source>
        <dbReference type="EMBL" id="KAJ8720318.1"/>
    </source>
</evidence>
<dbReference type="InterPro" id="IPR017452">
    <property type="entry name" value="GPCR_Rhodpsn_7TM"/>
</dbReference>
<dbReference type="Gene3D" id="1.20.1070.10">
    <property type="entry name" value="Rhodopsin 7-helix transmembrane proteins"/>
    <property type="match status" value="1"/>
</dbReference>
<evidence type="ECO:0000256" key="2">
    <source>
        <dbReference type="ARBA" id="ARBA00010663"/>
    </source>
</evidence>
<evidence type="ECO:0000256" key="11">
    <source>
        <dbReference type="SAM" id="Phobius"/>
    </source>
</evidence>
<dbReference type="PROSITE" id="PS50262">
    <property type="entry name" value="G_PROTEIN_RECEP_F1_2"/>
    <property type="match status" value="1"/>
</dbReference>
<feature type="transmembrane region" description="Helical" evidence="11">
    <location>
        <begin position="228"/>
        <end position="250"/>
    </location>
</feature>
<feature type="transmembrane region" description="Helical" evidence="11">
    <location>
        <begin position="402"/>
        <end position="422"/>
    </location>
</feature>
<evidence type="ECO:0000256" key="7">
    <source>
        <dbReference type="ARBA" id="ARBA00023136"/>
    </source>
</evidence>
<gene>
    <name evidence="14" type="ORF">PYW07_012361</name>
</gene>
<dbReference type="GO" id="GO:0004930">
    <property type="term" value="F:G protein-coupled receptor activity"/>
    <property type="evidence" value="ECO:0007669"/>
    <property type="project" value="UniProtKB-KW"/>
</dbReference>
<evidence type="ECO:0000256" key="9">
    <source>
        <dbReference type="ARBA" id="ARBA00023224"/>
    </source>
</evidence>
<evidence type="ECO:0000259" key="13">
    <source>
        <dbReference type="PROSITE" id="PS50262"/>
    </source>
</evidence>
<dbReference type="InterPro" id="IPR000276">
    <property type="entry name" value="GPCR_Rhodpsn"/>
</dbReference>
<dbReference type="PANTHER" id="PTHR24228:SF74">
    <property type="entry name" value="G-PROTEIN COUPLED RECEPTORS FAMILY 1 PROFILE DOMAIN-CONTAINING PROTEIN"/>
    <property type="match status" value="1"/>
</dbReference>
<keyword evidence="15" id="KW-1185">Reference proteome</keyword>
<evidence type="ECO:0000256" key="3">
    <source>
        <dbReference type="ARBA" id="ARBA00022475"/>
    </source>
</evidence>
<organism evidence="14 15">
    <name type="scientific">Mythimna separata</name>
    <name type="common">Oriental armyworm</name>
    <name type="synonym">Pseudaletia separata</name>
    <dbReference type="NCBI Taxonomy" id="271217"/>
    <lineage>
        <taxon>Eukaryota</taxon>
        <taxon>Metazoa</taxon>
        <taxon>Ecdysozoa</taxon>
        <taxon>Arthropoda</taxon>
        <taxon>Hexapoda</taxon>
        <taxon>Insecta</taxon>
        <taxon>Pterygota</taxon>
        <taxon>Neoptera</taxon>
        <taxon>Endopterygota</taxon>
        <taxon>Lepidoptera</taxon>
        <taxon>Glossata</taxon>
        <taxon>Ditrysia</taxon>
        <taxon>Noctuoidea</taxon>
        <taxon>Noctuidae</taxon>
        <taxon>Noctuinae</taxon>
        <taxon>Hadenini</taxon>
        <taxon>Mythimna</taxon>
    </lineage>
</organism>
<evidence type="ECO:0000313" key="15">
    <source>
        <dbReference type="Proteomes" id="UP001231518"/>
    </source>
</evidence>
<accession>A0AAD7YM64</accession>
<evidence type="ECO:0000256" key="12">
    <source>
        <dbReference type="SAM" id="SignalP"/>
    </source>
</evidence>
<feature type="transmembrane region" description="Helical" evidence="11">
    <location>
        <begin position="179"/>
        <end position="202"/>
    </location>
</feature>
<evidence type="ECO:0000256" key="1">
    <source>
        <dbReference type="ARBA" id="ARBA00004651"/>
    </source>
</evidence>
<sequence length="438" mass="48894">MCSFVVECWCLSDVLLICICKMGDSSTSLSGNVSGIPGLSSYVSDEALAAVKLFDGYDQPLLRFAYISCMVFMLIGIPGNIITIVALSRCRKVRNATALFIINLACSDLLFCCFILPLAASTFYNKSWAHGKILCFMFPFARYGLVAVSLFTVLAITINRYVMISHPRLYPKLYTTKNICIMMAGLWLFPVAALIPTCFGLWGEFSLDPITGSCTIVPDDNDNSPKKFLFIIAFLLPSAAIIGCYARILWIVRKTAKKSHNNTMKMKSLSMSTTTIATRIVDLDKRPSRATVPTFPMSCFFQTGAELSSSSEGIPSDTERQSTVPELNARSLGDENKNFRRSFIATMRWTTAPMKPRLPTKKDKKLLTMIVAIMVSFCVCHLPITLMKTTFFETTTHSVANVFGYVLIYFTTCANPVIYVVMSNEYRQAYKSLFKCKR</sequence>
<dbReference type="PROSITE" id="PS00237">
    <property type="entry name" value="G_PROTEIN_RECEP_F1_1"/>
    <property type="match status" value="1"/>
</dbReference>
<proteinExistence type="inferred from homology"/>
<keyword evidence="4 10" id="KW-0812">Transmembrane</keyword>
<keyword evidence="7 11" id="KW-0472">Membrane</keyword>
<name>A0AAD7YM64_MYTSE</name>
<feature type="domain" description="G-protein coupled receptors family 1 profile" evidence="13">
    <location>
        <begin position="79"/>
        <end position="419"/>
    </location>
</feature>
<evidence type="ECO:0000256" key="10">
    <source>
        <dbReference type="RuleBase" id="RU000688"/>
    </source>
</evidence>
<dbReference type="GO" id="GO:0005886">
    <property type="term" value="C:plasma membrane"/>
    <property type="evidence" value="ECO:0007669"/>
    <property type="project" value="UniProtKB-SubCell"/>
</dbReference>
<comment type="caution">
    <text evidence="14">The sequence shown here is derived from an EMBL/GenBank/DDBJ whole genome shotgun (WGS) entry which is preliminary data.</text>
</comment>
<evidence type="ECO:0000256" key="6">
    <source>
        <dbReference type="ARBA" id="ARBA00023040"/>
    </source>
</evidence>
<reference evidence="14" key="1">
    <citation type="submission" date="2023-03" db="EMBL/GenBank/DDBJ databases">
        <title>Chromosome-level genomes of two armyworms, Mythimna separata and Mythimna loreyi, provide insights into the biosynthesis and reception of sex pheromones.</title>
        <authorList>
            <person name="Zhao H."/>
        </authorList>
    </citation>
    <scope>NUCLEOTIDE SEQUENCE</scope>
    <source>
        <strain evidence="14">BeijingLab</strain>
        <tissue evidence="14">Pupa</tissue>
    </source>
</reference>
<dbReference type="PRINTS" id="PR00237">
    <property type="entry name" value="GPCRRHODOPSN"/>
</dbReference>
<evidence type="ECO:0000256" key="5">
    <source>
        <dbReference type="ARBA" id="ARBA00022989"/>
    </source>
</evidence>
<protein>
    <recommendedName>
        <fullName evidence="13">G-protein coupled receptors family 1 profile domain-containing protein</fullName>
    </recommendedName>
</protein>
<feature type="signal peptide" evidence="12">
    <location>
        <begin position="1"/>
        <end position="25"/>
    </location>
</feature>
<feature type="transmembrane region" description="Helical" evidence="11">
    <location>
        <begin position="99"/>
        <end position="120"/>
    </location>
</feature>
<dbReference type="Pfam" id="PF00001">
    <property type="entry name" value="7tm_1"/>
    <property type="match status" value="1"/>
</dbReference>
<dbReference type="Proteomes" id="UP001231518">
    <property type="component" value="Chromosome 3"/>
</dbReference>
<feature type="transmembrane region" description="Helical" evidence="11">
    <location>
        <begin position="366"/>
        <end position="387"/>
    </location>
</feature>
<evidence type="ECO:0000256" key="8">
    <source>
        <dbReference type="ARBA" id="ARBA00023170"/>
    </source>
</evidence>
<dbReference type="PANTHER" id="PTHR24228">
    <property type="entry name" value="B2 BRADYKININ RECEPTOR/ANGIOTENSIN II RECEPTOR"/>
    <property type="match status" value="1"/>
</dbReference>
<feature type="transmembrane region" description="Helical" evidence="11">
    <location>
        <begin position="64"/>
        <end position="87"/>
    </location>
</feature>
<comment type="subcellular location">
    <subcellularLocation>
        <location evidence="1">Cell membrane</location>
        <topology evidence="1">Multi-pass membrane protein</topology>
    </subcellularLocation>
</comment>
<evidence type="ECO:0000256" key="4">
    <source>
        <dbReference type="ARBA" id="ARBA00022692"/>
    </source>
</evidence>
<dbReference type="SUPFAM" id="SSF81321">
    <property type="entry name" value="Family A G protein-coupled receptor-like"/>
    <property type="match status" value="1"/>
</dbReference>
<keyword evidence="9 10" id="KW-0807">Transducer</keyword>
<keyword evidence="6 10" id="KW-0297">G-protein coupled receptor</keyword>
<feature type="transmembrane region" description="Helical" evidence="11">
    <location>
        <begin position="140"/>
        <end position="158"/>
    </location>
</feature>
<keyword evidence="8 10" id="KW-0675">Receptor</keyword>
<keyword evidence="12" id="KW-0732">Signal</keyword>
<keyword evidence="5 11" id="KW-1133">Transmembrane helix</keyword>
<dbReference type="EMBL" id="JARGEI010000014">
    <property type="protein sequence ID" value="KAJ8720318.1"/>
    <property type="molecule type" value="Genomic_DNA"/>
</dbReference>
<dbReference type="AlphaFoldDB" id="A0AAD7YM64"/>
<keyword evidence="3" id="KW-1003">Cell membrane</keyword>
<dbReference type="SMART" id="SM01381">
    <property type="entry name" value="7TM_GPCR_Srsx"/>
    <property type="match status" value="1"/>
</dbReference>
<comment type="similarity">
    <text evidence="2 10">Belongs to the G-protein coupled receptor 1 family.</text>
</comment>
<feature type="chain" id="PRO_5042110637" description="G-protein coupled receptors family 1 profile domain-containing protein" evidence="12">
    <location>
        <begin position="26"/>
        <end position="438"/>
    </location>
</feature>